<feature type="compositionally biased region" description="Low complexity" evidence="2">
    <location>
        <begin position="45"/>
        <end position="55"/>
    </location>
</feature>
<evidence type="ECO:0000259" key="3">
    <source>
        <dbReference type="PROSITE" id="PS50994"/>
    </source>
</evidence>
<accession>A0A438BMZ6</accession>
<feature type="region of interest" description="Disordered" evidence="2">
    <location>
        <begin position="29"/>
        <end position="57"/>
    </location>
</feature>
<proteinExistence type="predicted"/>
<dbReference type="InterPro" id="IPR043502">
    <property type="entry name" value="DNA/RNA_pol_sf"/>
</dbReference>
<sequence>MLGDQANVVGQFRPNNNAPYGNTYNSSWRNHPNFSWKPRPPPYQPQAQTQAPQQTSSVEQAIVNLSKVMGDFVGEQKAINSQLHQKIENVESSQIKRMDGMQNDLSQKIDNIQYSISRLTNLNTGGQSDHLRSGKEVDQPLPKVRQDEELMSKKTLVKESNNQEEKSGKKSASKSSIEEEPRIVIKEDMMKKHMPPPFPQALHGKKEIKNSSEILEDLCTVKRGLHVTKNAFLTEQVSAIIQTNYVPIILGRPFLATSNAIINCRNGVMQLTFGNMTLELNIFHLCKRHLHEEEEGLEEVCLINTLVEEHCDKNLEESLNESLGVLEEGLPEPSDVLAIMSPWRRREEILPLFNKEDSQGAAREDPPKLVLKPLPVDLKYAYLEEDEKCPVVVSSTLTRISPLVCTHHIYMEEDAKPVRQPQRRLNPHMQEVLVGEPTQVVPKKSGITVIQNEKGEEVSTRPTSGWRVCIDYRRLNSVTRKDHFPLPFMDQVLERVSGHPFYCFGWLLGYFQIEIDLEDQEKTTFTCPFGTFAYRRPFGLCNAPATFQRSVLQRCIEKDLVLNWEKCHFMVQQGIVLGHIISKNGIEVDKAKVELIVKLPPPTNVKGIRQFLGHAGFYRRFIKDFSKISKPLCELLVKDAKFVWDEKCQKSFEELKQFLTTAPIVRAPNWKLPFEVMCDASDLAMGAVLGQREDGKPYVIYYASKTLNEAQRNYTTTEKELLAVVFALDKFRAYLIDKMDPFAQEFNLQIRDKKGVENVVADHLSRLVIAHDSHGLPINDDFPEESLMSIEVAPWYSHIANYLVTGEVPSEWSAQDKRHFFAKIHAYYWEEPFLFKYCADQIIRKCVPEQEQSGILSHCHDSACGVDYVSKWVEAIPCRSNDHKVVLKFLKENIFARFGVPKAIISDGGTHFCNKPFETLLAKYGVKHKVATPYHPQTSGQVELANREIKNILMKVVNVNRKDCVPSPVEVEYKAWWAIKKLNMDLTRAGLKRCLDLNELEEMRNDAYLNSKIAKERLKKWHDQLVNQKNFTKGQRVLLYDSKLHLFPGKLKSRWTGPFIIHDVQSNGVVELLNFKSTRTFKVNGHRLKPYMESFSRDKEEFILLDPPLT</sequence>
<dbReference type="AlphaFoldDB" id="A0A438BMZ6"/>
<dbReference type="Proteomes" id="UP000288805">
    <property type="component" value="Unassembled WGS sequence"/>
</dbReference>
<dbReference type="InterPro" id="IPR050951">
    <property type="entry name" value="Retrovirus_Pol_polyprotein"/>
</dbReference>
<dbReference type="Gene3D" id="3.30.420.10">
    <property type="entry name" value="Ribonuclease H-like superfamily/Ribonuclease H"/>
    <property type="match status" value="1"/>
</dbReference>
<gene>
    <name evidence="4" type="primary">pol_1574</name>
    <name evidence="4" type="ORF">CK203_104904</name>
</gene>
<dbReference type="EMBL" id="QGNW01002710">
    <property type="protein sequence ID" value="RVW12343.1"/>
    <property type="molecule type" value="Genomic_DNA"/>
</dbReference>
<feature type="compositionally biased region" description="Basic and acidic residues" evidence="2">
    <location>
        <begin position="129"/>
        <end position="152"/>
    </location>
</feature>
<dbReference type="Pfam" id="PF17919">
    <property type="entry name" value="RT_RNaseH_2"/>
    <property type="match status" value="1"/>
</dbReference>
<dbReference type="InterPro" id="IPR041577">
    <property type="entry name" value="RT_RNaseH_2"/>
</dbReference>
<evidence type="ECO:0000256" key="2">
    <source>
        <dbReference type="SAM" id="MobiDB-lite"/>
    </source>
</evidence>
<reference evidence="4 5" key="1">
    <citation type="journal article" date="2018" name="PLoS Genet.">
        <title>Population sequencing reveals clonal diversity and ancestral inbreeding in the grapevine cultivar Chardonnay.</title>
        <authorList>
            <person name="Roach M.J."/>
            <person name="Johnson D.L."/>
            <person name="Bohlmann J."/>
            <person name="van Vuuren H.J."/>
            <person name="Jones S.J."/>
            <person name="Pretorius I.S."/>
            <person name="Schmidt S.A."/>
            <person name="Borneman A.R."/>
        </authorList>
    </citation>
    <scope>NUCLEOTIDE SEQUENCE [LARGE SCALE GENOMIC DNA]</scope>
    <source>
        <strain evidence="5">cv. Chardonnay</strain>
        <tissue evidence="4">Leaf</tissue>
    </source>
</reference>
<keyword evidence="1" id="KW-0511">Multifunctional enzyme</keyword>
<dbReference type="Gene3D" id="3.10.10.10">
    <property type="entry name" value="HIV Type 1 Reverse Transcriptase, subunit A, domain 1"/>
    <property type="match status" value="1"/>
</dbReference>
<dbReference type="Gene3D" id="3.30.70.270">
    <property type="match status" value="3"/>
</dbReference>
<dbReference type="Pfam" id="PF00665">
    <property type="entry name" value="rve"/>
    <property type="match status" value="1"/>
</dbReference>
<dbReference type="FunFam" id="3.30.70.270:FF:000020">
    <property type="entry name" value="Transposon Tf2-6 polyprotein-like Protein"/>
    <property type="match status" value="1"/>
</dbReference>
<dbReference type="InterPro" id="IPR043128">
    <property type="entry name" value="Rev_trsase/Diguanyl_cyclase"/>
</dbReference>
<dbReference type="CDD" id="cd01647">
    <property type="entry name" value="RT_LTR"/>
    <property type="match status" value="1"/>
</dbReference>
<feature type="region of interest" description="Disordered" evidence="2">
    <location>
        <begin position="121"/>
        <end position="182"/>
    </location>
</feature>
<evidence type="ECO:0000256" key="1">
    <source>
        <dbReference type="ARBA" id="ARBA00023268"/>
    </source>
</evidence>
<dbReference type="CDD" id="cd09274">
    <property type="entry name" value="RNase_HI_RT_Ty3"/>
    <property type="match status" value="1"/>
</dbReference>
<protein>
    <submittedName>
        <fullName evidence="4">Retrovirus-related Pol polyprotein from transposon 17.6</fullName>
    </submittedName>
</protein>
<organism evidence="4 5">
    <name type="scientific">Vitis vinifera</name>
    <name type="common">Grape</name>
    <dbReference type="NCBI Taxonomy" id="29760"/>
    <lineage>
        <taxon>Eukaryota</taxon>
        <taxon>Viridiplantae</taxon>
        <taxon>Streptophyta</taxon>
        <taxon>Embryophyta</taxon>
        <taxon>Tracheophyta</taxon>
        <taxon>Spermatophyta</taxon>
        <taxon>Magnoliopsida</taxon>
        <taxon>eudicotyledons</taxon>
        <taxon>Gunneridae</taxon>
        <taxon>Pentapetalae</taxon>
        <taxon>rosids</taxon>
        <taxon>Vitales</taxon>
        <taxon>Vitaceae</taxon>
        <taxon>Viteae</taxon>
        <taxon>Vitis</taxon>
    </lineage>
</organism>
<feature type="region of interest" description="Disordered" evidence="2">
    <location>
        <begin position="1"/>
        <end position="20"/>
    </location>
</feature>
<dbReference type="SUPFAM" id="SSF56672">
    <property type="entry name" value="DNA/RNA polymerases"/>
    <property type="match status" value="1"/>
</dbReference>
<dbReference type="InterPro" id="IPR012337">
    <property type="entry name" value="RNaseH-like_sf"/>
</dbReference>
<name>A0A438BMZ6_VITVI</name>
<dbReference type="GO" id="GO:0003824">
    <property type="term" value="F:catalytic activity"/>
    <property type="evidence" value="ECO:0007669"/>
    <property type="project" value="UniProtKB-KW"/>
</dbReference>
<dbReference type="PANTHER" id="PTHR37984:SF5">
    <property type="entry name" value="PROTEIN NYNRIN-LIKE"/>
    <property type="match status" value="1"/>
</dbReference>
<dbReference type="GO" id="GO:0003676">
    <property type="term" value="F:nucleic acid binding"/>
    <property type="evidence" value="ECO:0007669"/>
    <property type="project" value="InterPro"/>
</dbReference>
<feature type="domain" description="Integrase catalytic" evidence="3">
    <location>
        <begin position="828"/>
        <end position="1007"/>
    </location>
</feature>
<dbReference type="InterPro" id="IPR036397">
    <property type="entry name" value="RNaseH_sf"/>
</dbReference>
<dbReference type="InterPro" id="IPR001584">
    <property type="entry name" value="Integrase_cat-core"/>
</dbReference>
<dbReference type="GO" id="GO:0015074">
    <property type="term" value="P:DNA integration"/>
    <property type="evidence" value="ECO:0007669"/>
    <property type="project" value="InterPro"/>
</dbReference>
<dbReference type="FunFam" id="3.10.20.370:FF:000001">
    <property type="entry name" value="Retrovirus-related Pol polyprotein from transposon 17.6-like protein"/>
    <property type="match status" value="1"/>
</dbReference>
<comment type="caution">
    <text evidence="4">The sequence shown here is derived from an EMBL/GenBank/DDBJ whole genome shotgun (WGS) entry which is preliminary data.</text>
</comment>
<dbReference type="SUPFAM" id="SSF53098">
    <property type="entry name" value="Ribonuclease H-like"/>
    <property type="match status" value="1"/>
</dbReference>
<evidence type="ECO:0000313" key="5">
    <source>
        <dbReference type="Proteomes" id="UP000288805"/>
    </source>
</evidence>
<dbReference type="PANTHER" id="PTHR37984">
    <property type="entry name" value="PROTEIN CBG26694"/>
    <property type="match status" value="1"/>
</dbReference>
<evidence type="ECO:0000313" key="4">
    <source>
        <dbReference type="EMBL" id="RVW12343.1"/>
    </source>
</evidence>
<dbReference type="PROSITE" id="PS50994">
    <property type="entry name" value="INTEGRASE"/>
    <property type="match status" value="1"/>
</dbReference>